<reference evidence="5 6" key="1">
    <citation type="submission" date="2021-07" db="EMBL/GenBank/DDBJ databases">
        <authorList>
            <person name="So Y."/>
        </authorList>
    </citation>
    <scope>NUCLEOTIDE SEQUENCE [LARGE SCALE GENOMIC DNA]</scope>
    <source>
        <strain evidence="5 6">HJA6</strain>
    </source>
</reference>
<dbReference type="CDD" id="cd01949">
    <property type="entry name" value="GGDEF"/>
    <property type="match status" value="1"/>
</dbReference>
<dbReference type="Pfam" id="PF00990">
    <property type="entry name" value="GGDEF"/>
    <property type="match status" value="1"/>
</dbReference>
<organism evidence="5 6">
    <name type="scientific">Roseomonas alba</name>
    <dbReference type="NCBI Taxonomy" id="2846776"/>
    <lineage>
        <taxon>Bacteria</taxon>
        <taxon>Pseudomonadati</taxon>
        <taxon>Pseudomonadota</taxon>
        <taxon>Alphaproteobacteria</taxon>
        <taxon>Acetobacterales</taxon>
        <taxon>Roseomonadaceae</taxon>
        <taxon>Roseomonas</taxon>
    </lineage>
</organism>
<evidence type="ECO:0000313" key="6">
    <source>
        <dbReference type="Proteomes" id="UP001196565"/>
    </source>
</evidence>
<name>A0ABS7A6W4_9PROT</name>
<dbReference type="Gene3D" id="3.30.70.270">
    <property type="match status" value="1"/>
</dbReference>
<dbReference type="SMART" id="SM00267">
    <property type="entry name" value="GGDEF"/>
    <property type="match status" value="1"/>
</dbReference>
<dbReference type="InterPro" id="IPR050469">
    <property type="entry name" value="Diguanylate_Cyclase"/>
</dbReference>
<accession>A0ABS7A6W4</accession>
<dbReference type="NCBIfam" id="TIGR00254">
    <property type="entry name" value="GGDEF"/>
    <property type="match status" value="1"/>
</dbReference>
<dbReference type="SUPFAM" id="SSF55073">
    <property type="entry name" value="Nucleotide cyclase"/>
    <property type="match status" value="1"/>
</dbReference>
<dbReference type="EC" id="2.7.7.65" evidence="1"/>
<dbReference type="InterPro" id="IPR043128">
    <property type="entry name" value="Rev_trsase/Diguanyl_cyclase"/>
</dbReference>
<gene>
    <name evidence="5" type="ORF">KPL78_09350</name>
</gene>
<protein>
    <recommendedName>
        <fullName evidence="1">diguanylate cyclase</fullName>
        <ecNumber evidence="1">2.7.7.65</ecNumber>
    </recommendedName>
</protein>
<dbReference type="InterPro" id="IPR000160">
    <property type="entry name" value="GGDEF_dom"/>
</dbReference>
<sequence length="320" mass="34250">MEQGTTAEAMAVCEAAMASLRHHGLAPTPRHYAVWYEFHIASNPPLRRMLDAAMAEGRPIDPALMSELHDLHIAGGNARLAMREAGATLHEAAGQILEAGHDAARYGRTLHQAAGEMGDDRPAMTALVARLVEVTTSLSMKSLALGRQLQSSGRRISDLERQLAAAHREALTDPLTGLLNRRAFDESAREHAARAAAAGTALSALMLDIDHFKRVNDHWGHAVGDAVIRLVGATLVQICRPPAQAARYGGEEFAVLIAGHDAGGRRRAGRAVACRPCRPARQPAGERGAARRHHHIGRRGAARRQGNAVAMARAGRFGSL</sequence>
<dbReference type="PROSITE" id="PS50887">
    <property type="entry name" value="GGDEF"/>
    <property type="match status" value="1"/>
</dbReference>
<evidence type="ECO:0000259" key="4">
    <source>
        <dbReference type="PROSITE" id="PS50887"/>
    </source>
</evidence>
<proteinExistence type="predicted"/>
<dbReference type="PANTHER" id="PTHR45138">
    <property type="entry name" value="REGULATORY COMPONENTS OF SENSORY TRANSDUCTION SYSTEM"/>
    <property type="match status" value="1"/>
</dbReference>
<evidence type="ECO:0000256" key="1">
    <source>
        <dbReference type="ARBA" id="ARBA00012528"/>
    </source>
</evidence>
<comment type="catalytic activity">
    <reaction evidence="2">
        <text>2 GTP = 3',3'-c-di-GMP + 2 diphosphate</text>
        <dbReference type="Rhea" id="RHEA:24898"/>
        <dbReference type="ChEBI" id="CHEBI:33019"/>
        <dbReference type="ChEBI" id="CHEBI:37565"/>
        <dbReference type="ChEBI" id="CHEBI:58805"/>
        <dbReference type="EC" id="2.7.7.65"/>
    </reaction>
</comment>
<feature type="compositionally biased region" description="Basic residues" evidence="3">
    <location>
        <begin position="290"/>
        <end position="302"/>
    </location>
</feature>
<dbReference type="Proteomes" id="UP001196565">
    <property type="component" value="Unassembled WGS sequence"/>
</dbReference>
<keyword evidence="6" id="KW-1185">Reference proteome</keyword>
<feature type="region of interest" description="Disordered" evidence="3">
    <location>
        <begin position="279"/>
        <end position="305"/>
    </location>
</feature>
<dbReference type="PANTHER" id="PTHR45138:SF9">
    <property type="entry name" value="DIGUANYLATE CYCLASE DGCM-RELATED"/>
    <property type="match status" value="1"/>
</dbReference>
<comment type="caution">
    <text evidence="5">The sequence shown here is derived from an EMBL/GenBank/DDBJ whole genome shotgun (WGS) entry which is preliminary data.</text>
</comment>
<evidence type="ECO:0000313" key="5">
    <source>
        <dbReference type="EMBL" id="MBW6398050.1"/>
    </source>
</evidence>
<evidence type="ECO:0000256" key="2">
    <source>
        <dbReference type="ARBA" id="ARBA00034247"/>
    </source>
</evidence>
<dbReference type="InterPro" id="IPR029787">
    <property type="entry name" value="Nucleotide_cyclase"/>
</dbReference>
<dbReference type="EMBL" id="JAHYBZ010000003">
    <property type="protein sequence ID" value="MBW6398050.1"/>
    <property type="molecule type" value="Genomic_DNA"/>
</dbReference>
<feature type="domain" description="GGDEF" evidence="4">
    <location>
        <begin position="200"/>
        <end position="320"/>
    </location>
</feature>
<evidence type="ECO:0000256" key="3">
    <source>
        <dbReference type="SAM" id="MobiDB-lite"/>
    </source>
</evidence>